<proteinExistence type="predicted"/>
<dbReference type="Proteomes" id="UP000065807">
    <property type="component" value="Chromosome"/>
</dbReference>
<evidence type="ECO:0000259" key="1">
    <source>
        <dbReference type="Pfam" id="PF18480"/>
    </source>
</evidence>
<dbReference type="OrthoDB" id="7363756at2"/>
<gene>
    <name evidence="2" type="ORF">LIP_2291</name>
</gene>
<dbReference type="AlphaFoldDB" id="A0A0K2SM93"/>
<protein>
    <recommendedName>
        <fullName evidence="1">DUF5615 domain-containing protein</fullName>
    </recommendedName>
</protein>
<dbReference type="Pfam" id="PF18480">
    <property type="entry name" value="DUF5615"/>
    <property type="match status" value="1"/>
</dbReference>
<organism evidence="2 3">
    <name type="scientific">Limnochorda pilosa</name>
    <dbReference type="NCBI Taxonomy" id="1555112"/>
    <lineage>
        <taxon>Bacteria</taxon>
        <taxon>Bacillati</taxon>
        <taxon>Bacillota</taxon>
        <taxon>Limnochordia</taxon>
        <taxon>Limnochordales</taxon>
        <taxon>Limnochordaceae</taxon>
        <taxon>Limnochorda</taxon>
    </lineage>
</organism>
<dbReference type="KEGG" id="lpil:LIP_2291"/>
<sequence>MKWYLDEDLSSEVARQLRRVRVDAVSSHEVGMNGSTDDEQLARASSDERILVTFNARDFIPLAARWYQAGRPFTGIALLAPRRIPQTDVGGQVQAILLADASHLWPASSVRLL</sequence>
<reference evidence="3" key="1">
    <citation type="submission" date="2015-07" db="EMBL/GenBank/DDBJ databases">
        <title>Complete genome sequence and phylogenetic analysis of Limnochorda pilosa.</title>
        <authorList>
            <person name="Watanabe M."/>
            <person name="Kojima H."/>
            <person name="Fukui M."/>
        </authorList>
    </citation>
    <scope>NUCLEOTIDE SEQUENCE [LARGE SCALE GENOMIC DNA]</scope>
    <source>
        <strain evidence="3">HC45</strain>
    </source>
</reference>
<evidence type="ECO:0000313" key="3">
    <source>
        <dbReference type="Proteomes" id="UP000065807"/>
    </source>
</evidence>
<reference evidence="3" key="2">
    <citation type="journal article" date="2016" name="Int. J. Syst. Evol. Microbiol.">
        <title>Complete genome sequence and cell structure of Limnochorda pilosa, a Gram-negative spore-former within the phylum Firmicutes.</title>
        <authorList>
            <person name="Watanabe M."/>
            <person name="Kojima H."/>
            <person name="Fukui M."/>
        </authorList>
    </citation>
    <scope>NUCLEOTIDE SEQUENCE [LARGE SCALE GENOMIC DNA]</scope>
    <source>
        <strain evidence="3">HC45</strain>
    </source>
</reference>
<accession>A0A0K2SM93</accession>
<dbReference type="InterPro" id="IPR041049">
    <property type="entry name" value="DUF5615"/>
</dbReference>
<dbReference type="RefSeq" id="WP_068137981.1">
    <property type="nucleotide sequence ID" value="NZ_AP014924.1"/>
</dbReference>
<name>A0A0K2SM93_LIMPI</name>
<dbReference type="EMBL" id="AP014924">
    <property type="protein sequence ID" value="BAS28132.1"/>
    <property type="molecule type" value="Genomic_DNA"/>
</dbReference>
<evidence type="ECO:0000313" key="2">
    <source>
        <dbReference type="EMBL" id="BAS28132.1"/>
    </source>
</evidence>
<keyword evidence="3" id="KW-1185">Reference proteome</keyword>
<feature type="domain" description="DUF5615" evidence="1">
    <location>
        <begin position="1"/>
        <end position="88"/>
    </location>
</feature>